<dbReference type="SUPFAM" id="SSF143456">
    <property type="entry name" value="VC0467-like"/>
    <property type="match status" value="1"/>
</dbReference>
<dbReference type="Proteomes" id="UP000285780">
    <property type="component" value="Unassembled WGS sequence"/>
</dbReference>
<dbReference type="HAMAP" id="MF_00758">
    <property type="entry name" value="UPF0301"/>
    <property type="match status" value="1"/>
</dbReference>
<name>A0A420E0K2_9FLAO</name>
<dbReference type="PANTHER" id="PTHR30327:SF1">
    <property type="entry name" value="UPF0301 PROTEIN YQGE"/>
    <property type="match status" value="1"/>
</dbReference>
<dbReference type="GO" id="GO:0005829">
    <property type="term" value="C:cytosol"/>
    <property type="evidence" value="ECO:0007669"/>
    <property type="project" value="TreeGrafter"/>
</dbReference>
<dbReference type="AlphaFoldDB" id="A0A420E0K2"/>
<comment type="caution">
    <text evidence="3">The sequence shown here is derived from an EMBL/GenBank/DDBJ whole genome shotgun (WGS) entry which is preliminary data.</text>
</comment>
<keyword evidence="4" id="KW-1185">Reference proteome</keyword>
<dbReference type="Pfam" id="PF02622">
    <property type="entry name" value="DUF179"/>
    <property type="match status" value="1"/>
</dbReference>
<sequence>MVALKPEKGRLLIADPAILNDSSFKRTIILLTEHTKKSSVGFILNRPLDYVLSDLVPEIDCDFTVYQGGPVEQDNLYFIHKVPHLLPNSIEVAKGIYWGGNFELLKELLNKKQLEATDIRFFLGYSGWSSNQLDEELVMNSWFITENDYDNILTTNDQSFWKDKLLQRGGKYKIWANAPSDIQMN</sequence>
<proteinExistence type="inferred from homology"/>
<organism evidence="3 4">
    <name type="scientific">Tenacibaculum lutimaris</name>
    <dbReference type="NCBI Taxonomy" id="285258"/>
    <lineage>
        <taxon>Bacteria</taxon>
        <taxon>Pseudomonadati</taxon>
        <taxon>Bacteroidota</taxon>
        <taxon>Flavobacteriia</taxon>
        <taxon>Flavobacteriales</taxon>
        <taxon>Flavobacteriaceae</taxon>
        <taxon>Tenacibaculum</taxon>
    </lineage>
</organism>
<dbReference type="Gene3D" id="3.40.1740.10">
    <property type="entry name" value="VC0467-like"/>
    <property type="match status" value="1"/>
</dbReference>
<protein>
    <recommendedName>
        <fullName evidence="2">UPF0301 protein C8N26_2031</fullName>
    </recommendedName>
</protein>
<comment type="similarity">
    <text evidence="1 2">Belongs to the UPF0301 (AlgH) family.</text>
</comment>
<evidence type="ECO:0000313" key="4">
    <source>
        <dbReference type="Proteomes" id="UP000285780"/>
    </source>
</evidence>
<dbReference type="EMBL" id="RAQM01000009">
    <property type="protein sequence ID" value="RKF03641.1"/>
    <property type="molecule type" value="Genomic_DNA"/>
</dbReference>
<accession>A0A420E0K2</accession>
<reference evidence="3 4" key="1">
    <citation type="submission" date="2018-09" db="EMBL/GenBank/DDBJ databases">
        <title>Genomic Encyclopedia of Archaeal and Bacterial Type Strains, Phase II (KMG-II): from individual species to whole genera.</title>
        <authorList>
            <person name="Goeker M."/>
        </authorList>
    </citation>
    <scope>NUCLEOTIDE SEQUENCE [LARGE SCALE GENOMIC DNA]</scope>
    <source>
        <strain evidence="3 4">DSM 16505</strain>
    </source>
</reference>
<gene>
    <name evidence="3" type="ORF">C8N26_2031</name>
</gene>
<dbReference type="RefSeq" id="WP_028890888.1">
    <property type="nucleotide sequence ID" value="NZ_RAQM01000009.1"/>
</dbReference>
<dbReference type="PANTHER" id="PTHR30327">
    <property type="entry name" value="UNCHARACTERIZED PROTEIN YQGE"/>
    <property type="match status" value="1"/>
</dbReference>
<evidence type="ECO:0000256" key="2">
    <source>
        <dbReference type="HAMAP-Rule" id="MF_00758"/>
    </source>
</evidence>
<dbReference type="InterPro" id="IPR003774">
    <property type="entry name" value="AlgH-like"/>
</dbReference>
<evidence type="ECO:0000313" key="3">
    <source>
        <dbReference type="EMBL" id="RKF03641.1"/>
    </source>
</evidence>
<evidence type="ECO:0000256" key="1">
    <source>
        <dbReference type="ARBA" id="ARBA00009600"/>
    </source>
</evidence>